<dbReference type="EMBL" id="MK494119">
    <property type="protein sequence ID" value="QBP31673.1"/>
    <property type="molecule type" value="Genomic_DNA"/>
</dbReference>
<keyword evidence="2" id="KW-1185">Reference proteome</keyword>
<accession>A0A482JDF1</accession>
<evidence type="ECO:0000313" key="1">
    <source>
        <dbReference type="EMBL" id="QBP31673.1"/>
    </source>
</evidence>
<proteinExistence type="predicted"/>
<gene>
    <name evidence="1" type="primary">91</name>
    <name evidence="1" type="ORF">SEA_NIKLAS_91</name>
</gene>
<name>A0A482JDF1_9CAUD</name>
<sequence length="100" mass="10767">MTDSLNATKGLNFNLVDISGYVTGVTYGPDGAVDVFARAAEVGAPEDTPLRMAHVKLGRKLADLAYGAEYAVESWAWITRDDFDRIVDMAAIRASLGWSA</sequence>
<dbReference type="Proteomes" id="UP000295207">
    <property type="component" value="Segment"/>
</dbReference>
<dbReference type="GeneID" id="60325260"/>
<evidence type="ECO:0000313" key="2">
    <source>
        <dbReference type="Proteomes" id="UP000295207"/>
    </source>
</evidence>
<dbReference type="RefSeq" id="YP_009953781.1">
    <property type="nucleotide sequence ID" value="NC_051625.1"/>
</dbReference>
<dbReference type="KEGG" id="vg:60325260"/>
<reference evidence="1 2" key="1">
    <citation type="submission" date="2019-02" db="EMBL/GenBank/DDBJ databases">
        <authorList>
            <person name="Johnson N."/>
            <person name="McClure M.G."/>
            <person name="Christensen M."/>
            <person name="Johnson M."/>
            <person name="Gaffney B.L."/>
            <person name="Staples A.K."/>
            <person name="King R.A."/>
            <person name="Rinehart C.A."/>
            <person name="Rowland N.S."/>
            <person name="Garlena R.A."/>
            <person name="Russell D.A."/>
            <person name="Pope W.H."/>
            <person name="Jacobs-Sera D."/>
            <person name="Hendrix R.W."/>
            <person name="Hatfull G.F."/>
        </authorList>
    </citation>
    <scope>NUCLEOTIDE SEQUENCE [LARGE SCALE GENOMIC DNA]</scope>
</reference>
<organism evidence="1 2">
    <name type="scientific">Mycobacterium Phage Niklas</name>
    <dbReference type="NCBI Taxonomy" id="2517936"/>
    <lineage>
        <taxon>Viruses</taxon>
        <taxon>Duplodnaviria</taxon>
        <taxon>Heunggongvirae</taxon>
        <taxon>Uroviricota</taxon>
        <taxon>Caudoviricetes</taxon>
        <taxon>Weiservirinae</taxon>
        <taxon>Anayavirus</taxon>
        <taxon>Anayavirus niklas</taxon>
    </lineage>
</organism>
<protein>
    <submittedName>
        <fullName evidence="1">Uncharacterized protein</fullName>
    </submittedName>
</protein>